<gene>
    <name evidence="1" type="ORF">DSM106044_03830</name>
</gene>
<comment type="caution">
    <text evidence="1">The sequence shown here is derived from an EMBL/GenBank/DDBJ whole genome shotgun (WGS) entry which is preliminary data.</text>
</comment>
<name>A0A4U8Q3M8_9FIRM</name>
<sequence>MLRKSFEKCWESFKPICIAIVVRFLVDDPAVILSSWRKAAGQEAYVIRLFESTGRRRKVKVCLPLDGYEQELELKPFELRTFQWTPGAVGLKDCDIFGKAMVSGSTVL</sequence>
<proteinExistence type="predicted"/>
<protein>
    <submittedName>
        <fullName evidence="1">Uncharacterized protein</fullName>
    </submittedName>
</protein>
<dbReference type="EMBL" id="QGQD01000070">
    <property type="protein sequence ID" value="TLC99379.1"/>
    <property type="molecule type" value="Genomic_DNA"/>
</dbReference>
<evidence type="ECO:0000313" key="1">
    <source>
        <dbReference type="EMBL" id="TLC99379.1"/>
    </source>
</evidence>
<organism evidence="1 2">
    <name type="scientific">Robinsoniella peoriensis</name>
    <dbReference type="NCBI Taxonomy" id="180332"/>
    <lineage>
        <taxon>Bacteria</taxon>
        <taxon>Bacillati</taxon>
        <taxon>Bacillota</taxon>
        <taxon>Clostridia</taxon>
        <taxon>Lachnospirales</taxon>
        <taxon>Lachnospiraceae</taxon>
        <taxon>Robinsoniella</taxon>
    </lineage>
</organism>
<accession>A0A4U8Q3M8</accession>
<dbReference type="AlphaFoldDB" id="A0A4U8Q3M8"/>
<keyword evidence="2" id="KW-1185">Reference proteome</keyword>
<reference evidence="1 2" key="1">
    <citation type="journal article" date="2019" name="Anaerobe">
        <title>Detection of Robinsoniella peoriensis in multiple bone samples of a trauma patient.</title>
        <authorList>
            <person name="Schrottner P."/>
            <person name="Hartwich K."/>
            <person name="Bunk B."/>
            <person name="Schober I."/>
            <person name="Helbig S."/>
            <person name="Rudolph W.W."/>
            <person name="Gunzer F."/>
        </authorList>
    </citation>
    <scope>NUCLEOTIDE SEQUENCE [LARGE SCALE GENOMIC DNA]</scope>
    <source>
        <strain evidence="1 2">DSM 106044</strain>
    </source>
</reference>
<evidence type="ECO:0000313" key="2">
    <source>
        <dbReference type="Proteomes" id="UP000306509"/>
    </source>
</evidence>
<dbReference type="STRING" id="180332.GCA_000797495_00990"/>
<dbReference type="RefSeq" id="WP_138003428.1">
    <property type="nucleotide sequence ID" value="NZ_QGQD01000070.1"/>
</dbReference>
<dbReference type="Proteomes" id="UP000306509">
    <property type="component" value="Unassembled WGS sequence"/>
</dbReference>